<protein>
    <submittedName>
        <fullName evidence="3">Adhesin</fullName>
    </submittedName>
</protein>
<dbReference type="InterPro" id="IPR025164">
    <property type="entry name" value="Toastrack_DUF4097"/>
</dbReference>
<sequence>MFRSLLVAAALTATALAPDAIAQSAIDQTRPLDARGRIDIDNVKGRIEVRAWDRDEVKITGTLGEGVEKLVVEGDRRHLLVRVQYPRGSGWGGRQAGSTDLRLTVPVRAELDIESVSANVDVSGVAPRQLSIDTVSGDVIAIGAPAKADIEAVSGSLNLTLNSGDVVAETVSGDIRLQGRLNGDISTETVSGSILVAVNGERVKELSASTVSGSANVSTGLATNGKIKMESVSGNLTLRLPSDASAQVRGESFSGRLKATGVTIEKRRGPGSSFQTRYGSGDGDISVTTFSGNAEVRVE</sequence>
<dbReference type="Pfam" id="PF13349">
    <property type="entry name" value="DUF4097"/>
    <property type="match status" value="1"/>
</dbReference>
<dbReference type="Proteomes" id="UP000219374">
    <property type="component" value="Unassembled WGS sequence"/>
</dbReference>
<organism evidence="3 4">
    <name type="scientific">Pseudoxanthomonas wuyuanensis</name>
    <dbReference type="NCBI Taxonomy" id="1073196"/>
    <lineage>
        <taxon>Bacteria</taxon>
        <taxon>Pseudomonadati</taxon>
        <taxon>Pseudomonadota</taxon>
        <taxon>Gammaproteobacteria</taxon>
        <taxon>Lysobacterales</taxon>
        <taxon>Lysobacteraceae</taxon>
        <taxon>Pseudoxanthomonas</taxon>
    </lineage>
</organism>
<dbReference type="RefSeq" id="WP_097121174.1">
    <property type="nucleotide sequence ID" value="NZ_OCND01000002.1"/>
</dbReference>
<feature type="chain" id="PRO_5012651205" evidence="1">
    <location>
        <begin position="23"/>
        <end position="299"/>
    </location>
</feature>
<dbReference type="OrthoDB" id="7056452at2"/>
<name>A0A286D488_9GAMM</name>
<reference evidence="3 4" key="1">
    <citation type="submission" date="2017-09" db="EMBL/GenBank/DDBJ databases">
        <authorList>
            <person name="Ehlers B."/>
            <person name="Leendertz F.H."/>
        </authorList>
    </citation>
    <scope>NUCLEOTIDE SEQUENCE [LARGE SCALE GENOMIC DNA]</scope>
    <source>
        <strain evidence="3 4">CGMCC 1.10978</strain>
    </source>
</reference>
<evidence type="ECO:0000313" key="3">
    <source>
        <dbReference type="EMBL" id="SOD53465.1"/>
    </source>
</evidence>
<evidence type="ECO:0000256" key="1">
    <source>
        <dbReference type="SAM" id="SignalP"/>
    </source>
</evidence>
<proteinExistence type="predicted"/>
<keyword evidence="1" id="KW-0732">Signal</keyword>
<evidence type="ECO:0000313" key="4">
    <source>
        <dbReference type="Proteomes" id="UP000219374"/>
    </source>
</evidence>
<dbReference type="AlphaFoldDB" id="A0A286D488"/>
<gene>
    <name evidence="3" type="ORF">SAMN06296416_102424</name>
</gene>
<feature type="domain" description="DUF4097" evidence="2">
    <location>
        <begin position="109"/>
        <end position="219"/>
    </location>
</feature>
<accession>A0A286D488</accession>
<dbReference type="EMBL" id="OCND01000002">
    <property type="protein sequence ID" value="SOD53465.1"/>
    <property type="molecule type" value="Genomic_DNA"/>
</dbReference>
<evidence type="ECO:0000259" key="2">
    <source>
        <dbReference type="Pfam" id="PF13349"/>
    </source>
</evidence>
<keyword evidence="4" id="KW-1185">Reference proteome</keyword>
<feature type="signal peptide" evidence="1">
    <location>
        <begin position="1"/>
        <end position="22"/>
    </location>
</feature>